<organism evidence="1 2">
    <name type="scientific">Pocillopora meandrina</name>
    <dbReference type="NCBI Taxonomy" id="46732"/>
    <lineage>
        <taxon>Eukaryota</taxon>
        <taxon>Metazoa</taxon>
        <taxon>Cnidaria</taxon>
        <taxon>Anthozoa</taxon>
        <taxon>Hexacorallia</taxon>
        <taxon>Scleractinia</taxon>
        <taxon>Astrocoeniina</taxon>
        <taxon>Pocilloporidae</taxon>
        <taxon>Pocillopora</taxon>
    </lineage>
</organism>
<accession>A0AAU9X128</accession>
<evidence type="ECO:0000313" key="1">
    <source>
        <dbReference type="EMBL" id="CAH3133397.1"/>
    </source>
</evidence>
<keyword evidence="2" id="KW-1185">Reference proteome</keyword>
<reference evidence="1 2" key="1">
    <citation type="submission" date="2022-05" db="EMBL/GenBank/DDBJ databases">
        <authorList>
            <consortium name="Genoscope - CEA"/>
            <person name="William W."/>
        </authorList>
    </citation>
    <scope>NUCLEOTIDE SEQUENCE [LARGE SCALE GENOMIC DNA]</scope>
</reference>
<name>A0AAU9X128_9CNID</name>
<evidence type="ECO:0000313" key="2">
    <source>
        <dbReference type="Proteomes" id="UP001159428"/>
    </source>
</evidence>
<protein>
    <submittedName>
        <fullName evidence="1">Uncharacterized protein</fullName>
    </submittedName>
</protein>
<sequence>MCYFVHSLDGHEKLMGYQNSSFSIAQSKSYWMFFLQYLFKTRRVASKLRLDRGTETSGMATMHAYLPQQHSVMEDFHVMDMVIYGPSTSNQVRVALVS</sequence>
<dbReference type="EMBL" id="CALNXJ010000027">
    <property type="protein sequence ID" value="CAH3133397.1"/>
    <property type="molecule type" value="Genomic_DNA"/>
</dbReference>
<gene>
    <name evidence="1" type="ORF">PMEA_00015050</name>
</gene>
<comment type="caution">
    <text evidence="1">The sequence shown here is derived from an EMBL/GenBank/DDBJ whole genome shotgun (WGS) entry which is preliminary data.</text>
</comment>
<proteinExistence type="predicted"/>
<dbReference type="AlphaFoldDB" id="A0AAU9X128"/>
<dbReference type="Proteomes" id="UP001159428">
    <property type="component" value="Unassembled WGS sequence"/>
</dbReference>